<dbReference type="Proteomes" id="UP000799755">
    <property type="component" value="Unassembled WGS sequence"/>
</dbReference>
<name>A0ACB6Q756_9PLEO</name>
<reference evidence="1" key="1">
    <citation type="journal article" date="2020" name="Stud. Mycol.">
        <title>101 Dothideomycetes genomes: a test case for predicting lifestyles and emergence of pathogens.</title>
        <authorList>
            <person name="Haridas S."/>
            <person name="Albert R."/>
            <person name="Binder M."/>
            <person name="Bloem J."/>
            <person name="Labutti K."/>
            <person name="Salamov A."/>
            <person name="Andreopoulos B."/>
            <person name="Baker S."/>
            <person name="Barry K."/>
            <person name="Bills G."/>
            <person name="Bluhm B."/>
            <person name="Cannon C."/>
            <person name="Castanera R."/>
            <person name="Culley D."/>
            <person name="Daum C."/>
            <person name="Ezra D."/>
            <person name="Gonzalez J."/>
            <person name="Henrissat B."/>
            <person name="Kuo A."/>
            <person name="Liang C."/>
            <person name="Lipzen A."/>
            <person name="Lutzoni F."/>
            <person name="Magnuson J."/>
            <person name="Mondo S."/>
            <person name="Nolan M."/>
            <person name="Ohm R."/>
            <person name="Pangilinan J."/>
            <person name="Park H.-J."/>
            <person name="Ramirez L."/>
            <person name="Alfaro M."/>
            <person name="Sun H."/>
            <person name="Tritt A."/>
            <person name="Yoshinaga Y."/>
            <person name="Zwiers L.-H."/>
            <person name="Turgeon B."/>
            <person name="Goodwin S."/>
            <person name="Spatafora J."/>
            <person name="Crous P."/>
            <person name="Grigoriev I."/>
        </authorList>
    </citation>
    <scope>NUCLEOTIDE SEQUENCE</scope>
    <source>
        <strain evidence="1">ATCC 200398</strain>
    </source>
</reference>
<dbReference type="EMBL" id="MU003568">
    <property type="protein sequence ID" value="KAF2462661.1"/>
    <property type="molecule type" value="Genomic_DNA"/>
</dbReference>
<evidence type="ECO:0000313" key="1">
    <source>
        <dbReference type="EMBL" id="KAF2462661.1"/>
    </source>
</evidence>
<organism evidence="1 2">
    <name type="scientific">Lindgomyces ingoldianus</name>
    <dbReference type="NCBI Taxonomy" id="673940"/>
    <lineage>
        <taxon>Eukaryota</taxon>
        <taxon>Fungi</taxon>
        <taxon>Dikarya</taxon>
        <taxon>Ascomycota</taxon>
        <taxon>Pezizomycotina</taxon>
        <taxon>Dothideomycetes</taxon>
        <taxon>Pleosporomycetidae</taxon>
        <taxon>Pleosporales</taxon>
        <taxon>Lindgomycetaceae</taxon>
        <taxon>Lindgomyces</taxon>
    </lineage>
</organism>
<sequence>MMPERSDCHTRGNTEGQIQPPYSACQYPQSQTITGGDPQIQYISAQTPHVQYSQTQHSHSQDLQRLQQSQDVTQQGKERNSQVKDGIYCHLCEHGQQVKEEGDVEAQGYSNTWLDFRTSKPDSNQEKLKKEKKRLQVDKSELEEILRATQKSAASERLDYENKLRRADAAQQRLENEKDGADREIARLRQEMQKLNRQKAAVCEELAEERSFTKQLQIERRKHEAVIGKAQSAFVSKLSDMVSTELPDDKVREQLQDIFKDSQEWAKENCACELENTTEMKERLVDIGVLAPEDSMEPHDYFNFNADIITDILLEAVLNHYLCSTFISNPFFTSSSALWTDETSVDENVLIVLQRVTDYLQIKRAAIWRSDTIKLLMEDEHSHTQKKLAAYRRLAKSFIQRWRMLIRSRVEVEEEELLVGLIARFADLTSKLWCLKADIEFHGLDHFGGEVRFRVCSNEMSGAQVLSLEDGSTRLDGRPIPLVIQPKIDASRKTGCNHAGKRTIWAKGVVWVSNQAVPKLVPKCSPMQLDLMNEVLTGASDTVGMQIE</sequence>
<protein>
    <submittedName>
        <fullName evidence="1">Uncharacterized protein</fullName>
    </submittedName>
</protein>
<proteinExistence type="predicted"/>
<gene>
    <name evidence="1" type="ORF">BDR25DRAFT_386277</name>
</gene>
<accession>A0ACB6Q756</accession>
<keyword evidence="2" id="KW-1185">Reference proteome</keyword>
<comment type="caution">
    <text evidence="1">The sequence shown here is derived from an EMBL/GenBank/DDBJ whole genome shotgun (WGS) entry which is preliminary data.</text>
</comment>
<evidence type="ECO:0000313" key="2">
    <source>
        <dbReference type="Proteomes" id="UP000799755"/>
    </source>
</evidence>